<keyword evidence="5" id="KW-1185">Reference proteome</keyword>
<evidence type="ECO:0000256" key="1">
    <source>
        <dbReference type="ARBA" id="ARBA00022729"/>
    </source>
</evidence>
<dbReference type="SUPFAM" id="SSF81296">
    <property type="entry name" value="E set domains"/>
    <property type="match status" value="1"/>
</dbReference>
<dbReference type="SUPFAM" id="SSF50965">
    <property type="entry name" value="Galactose oxidase, central domain"/>
    <property type="match status" value="1"/>
</dbReference>
<dbReference type="Gene3D" id="2.60.40.10">
    <property type="entry name" value="Immunoglobulins"/>
    <property type="match status" value="1"/>
</dbReference>
<accession>A0AAV6KCL1</accession>
<dbReference type="Pfam" id="PF07250">
    <property type="entry name" value="Glyoxal_oxid_N"/>
    <property type="match status" value="1"/>
</dbReference>
<evidence type="ECO:0000259" key="2">
    <source>
        <dbReference type="Pfam" id="PF07250"/>
    </source>
</evidence>
<dbReference type="PANTHER" id="PTHR32208">
    <property type="entry name" value="SECRETED PROTEIN-RELATED"/>
    <property type="match status" value="1"/>
</dbReference>
<keyword evidence="1" id="KW-0732">Signal</keyword>
<evidence type="ECO:0000313" key="5">
    <source>
        <dbReference type="Proteomes" id="UP000823749"/>
    </source>
</evidence>
<dbReference type="Gene3D" id="2.130.10.80">
    <property type="entry name" value="Galactose oxidase/kelch, beta-propeller"/>
    <property type="match status" value="1"/>
</dbReference>
<dbReference type="AlphaFoldDB" id="A0AAV6KCL1"/>
<dbReference type="PANTHER" id="PTHR32208:SF21">
    <property type="entry name" value="LOW QUALITY PROTEIN: ALDEHYDE OXIDASE GLOX-LIKE"/>
    <property type="match status" value="1"/>
</dbReference>
<evidence type="ECO:0008006" key="6">
    <source>
        <dbReference type="Google" id="ProtNLM"/>
    </source>
</evidence>
<reference evidence="4" key="1">
    <citation type="submission" date="2020-08" db="EMBL/GenBank/DDBJ databases">
        <title>Plant Genome Project.</title>
        <authorList>
            <person name="Zhang R.-G."/>
        </authorList>
    </citation>
    <scope>NUCLEOTIDE SEQUENCE</scope>
    <source>
        <strain evidence="4">WSP0</strain>
        <tissue evidence="4">Leaf</tissue>
    </source>
</reference>
<dbReference type="InterPro" id="IPR037293">
    <property type="entry name" value="Gal_Oxidase_central_sf"/>
</dbReference>
<feature type="domain" description="Galactose oxidase-like Early set" evidence="3">
    <location>
        <begin position="120"/>
        <end position="211"/>
    </location>
</feature>
<gene>
    <name evidence="4" type="ORF">RHGRI_015260</name>
</gene>
<feature type="domain" description="Glyoxal oxidase N-terminal" evidence="2">
    <location>
        <begin position="1"/>
        <end position="111"/>
    </location>
</feature>
<evidence type="ECO:0000313" key="4">
    <source>
        <dbReference type="EMBL" id="KAG5550236.1"/>
    </source>
</evidence>
<dbReference type="CDD" id="cd02851">
    <property type="entry name" value="E_set_GO_C"/>
    <property type="match status" value="1"/>
</dbReference>
<dbReference type="EMBL" id="JACTNZ010000005">
    <property type="protein sequence ID" value="KAG5550236.1"/>
    <property type="molecule type" value="Genomic_DNA"/>
</dbReference>
<evidence type="ECO:0000259" key="3">
    <source>
        <dbReference type="Pfam" id="PF09118"/>
    </source>
</evidence>
<dbReference type="Proteomes" id="UP000823749">
    <property type="component" value="Chromosome 5"/>
</dbReference>
<sequence length="211" mass="23519">METMPLVRNMGEMVMLPTGGILIINGAQAKSQGFGLATNPCLNPVLYEPDLLVDFRFTTLNPSTIPRIYHSTTNLLPDGRILLAGSNTHWAYTWVGDFPTELRIDAFSPDYLLTNNSNLRPVVVKAPKTVQYGKRYNVYVTMPSPLTGTVEVNFASAPYSMHSFSRGQRLVKMNIPRPVVLQANGQYRIVFQARPNGMVAPQGHYMIFVVN</sequence>
<dbReference type="InterPro" id="IPR015202">
    <property type="entry name" value="GO-like_E_set"/>
</dbReference>
<dbReference type="InterPro" id="IPR013783">
    <property type="entry name" value="Ig-like_fold"/>
</dbReference>
<name>A0AAV6KCL1_9ERIC</name>
<organism evidence="4 5">
    <name type="scientific">Rhododendron griersonianum</name>
    <dbReference type="NCBI Taxonomy" id="479676"/>
    <lineage>
        <taxon>Eukaryota</taxon>
        <taxon>Viridiplantae</taxon>
        <taxon>Streptophyta</taxon>
        <taxon>Embryophyta</taxon>
        <taxon>Tracheophyta</taxon>
        <taxon>Spermatophyta</taxon>
        <taxon>Magnoliopsida</taxon>
        <taxon>eudicotyledons</taxon>
        <taxon>Gunneridae</taxon>
        <taxon>Pentapetalae</taxon>
        <taxon>asterids</taxon>
        <taxon>Ericales</taxon>
        <taxon>Ericaceae</taxon>
        <taxon>Ericoideae</taxon>
        <taxon>Rhodoreae</taxon>
        <taxon>Rhododendron</taxon>
    </lineage>
</organism>
<dbReference type="InterPro" id="IPR014756">
    <property type="entry name" value="Ig_E-set"/>
</dbReference>
<dbReference type="InterPro" id="IPR011043">
    <property type="entry name" value="Gal_Oxase/kelch_b-propeller"/>
</dbReference>
<dbReference type="Pfam" id="PF09118">
    <property type="entry name" value="GO-like_E_set"/>
    <property type="match status" value="1"/>
</dbReference>
<protein>
    <recommendedName>
        <fullName evidence="6">Galactose oxidase-like Early set domain-containing protein</fullName>
    </recommendedName>
</protein>
<dbReference type="InterPro" id="IPR009880">
    <property type="entry name" value="Glyoxal_oxidase_N"/>
</dbReference>
<comment type="caution">
    <text evidence="4">The sequence shown here is derived from an EMBL/GenBank/DDBJ whole genome shotgun (WGS) entry which is preliminary data.</text>
</comment>
<proteinExistence type="predicted"/>